<dbReference type="GO" id="GO:0030154">
    <property type="term" value="P:cell differentiation"/>
    <property type="evidence" value="ECO:0007669"/>
    <property type="project" value="TreeGrafter"/>
</dbReference>
<dbReference type="GO" id="GO:0000978">
    <property type="term" value="F:RNA polymerase II cis-regulatory region sequence-specific DNA binding"/>
    <property type="evidence" value="ECO:0007669"/>
    <property type="project" value="TreeGrafter"/>
</dbReference>
<feature type="compositionally biased region" description="Polar residues" evidence="7">
    <location>
        <begin position="38"/>
        <end position="51"/>
    </location>
</feature>
<sequence>MSKVPREPWRARFWRRCQVFLSQNYDDNESDNKEISVSGWQKKSNNSTPQKPSKRKKEPKASPQPDGNNNNKSPAVAPIPENEPGTLSTISPPGSLNGNSNCSSLLNSSLGDTKTAAGSASDPENGDKAKRKKARTTFSGRQIFELEKQFEIKKYLSSSERADMAKLLNVTETQVKIWFQNRRTKWKKLENISNAEAAEHKHTPDKSSSSGGKGKSSKSSKNSNKTNLSTPAPTNTEPGTTPTTVVNSIQPIPLTNGRTTGSELSNGLSLDAIDLQQCPGSREISENSYNTIIGQTAEEAMSIDMIQHEPERSSEPIQKPMSSPSQEKRAEHISYPFLHSQTMDSVNSEPHSPIRVSSSILCNAPLLELSCADQRMEEVNQ</sequence>
<reference evidence="9" key="1">
    <citation type="submission" date="2020-08" db="EMBL/GenBank/DDBJ databases">
        <title>Multicomponent nature underlies the extraordinary mechanical properties of spider dragline silk.</title>
        <authorList>
            <person name="Kono N."/>
            <person name="Nakamura H."/>
            <person name="Mori M."/>
            <person name="Yoshida Y."/>
            <person name="Ohtoshi R."/>
            <person name="Malay A.D."/>
            <person name="Moran D.A.P."/>
            <person name="Tomita M."/>
            <person name="Numata K."/>
            <person name="Arakawa K."/>
        </authorList>
    </citation>
    <scope>NUCLEOTIDE SEQUENCE</scope>
</reference>
<evidence type="ECO:0000256" key="3">
    <source>
        <dbReference type="ARBA" id="ARBA00023155"/>
    </source>
</evidence>
<dbReference type="InterPro" id="IPR050394">
    <property type="entry name" value="Homeobox_NK-like"/>
</dbReference>
<evidence type="ECO:0000256" key="2">
    <source>
        <dbReference type="ARBA" id="ARBA00023125"/>
    </source>
</evidence>
<comment type="caution">
    <text evidence="9">The sequence shown here is derived from an EMBL/GenBank/DDBJ whole genome shotgun (WGS) entry which is preliminary data.</text>
</comment>
<dbReference type="CDD" id="cd00086">
    <property type="entry name" value="homeodomain"/>
    <property type="match status" value="1"/>
</dbReference>
<organism evidence="9 10">
    <name type="scientific">Trichonephila inaurata madagascariensis</name>
    <dbReference type="NCBI Taxonomy" id="2747483"/>
    <lineage>
        <taxon>Eukaryota</taxon>
        <taxon>Metazoa</taxon>
        <taxon>Ecdysozoa</taxon>
        <taxon>Arthropoda</taxon>
        <taxon>Chelicerata</taxon>
        <taxon>Arachnida</taxon>
        <taxon>Araneae</taxon>
        <taxon>Araneomorphae</taxon>
        <taxon>Entelegynae</taxon>
        <taxon>Araneoidea</taxon>
        <taxon>Nephilidae</taxon>
        <taxon>Trichonephila</taxon>
        <taxon>Trichonephila inaurata</taxon>
    </lineage>
</organism>
<evidence type="ECO:0000313" key="10">
    <source>
        <dbReference type="Proteomes" id="UP000886998"/>
    </source>
</evidence>
<dbReference type="Pfam" id="PF00046">
    <property type="entry name" value="Homeodomain"/>
    <property type="match status" value="1"/>
</dbReference>
<dbReference type="InterPro" id="IPR017970">
    <property type="entry name" value="Homeobox_CS"/>
</dbReference>
<dbReference type="AlphaFoldDB" id="A0A8X6Y3W6"/>
<protein>
    <submittedName>
        <fullName evidence="9">Homeobox protein ceh-9</fullName>
    </submittedName>
</protein>
<keyword evidence="4 5" id="KW-0539">Nucleus</keyword>
<evidence type="ECO:0000256" key="5">
    <source>
        <dbReference type="PROSITE-ProRule" id="PRU00108"/>
    </source>
</evidence>
<dbReference type="PANTHER" id="PTHR24340:SF70">
    <property type="entry name" value="NK7.1, ISOFORM A"/>
    <property type="match status" value="1"/>
</dbReference>
<evidence type="ECO:0000256" key="7">
    <source>
        <dbReference type="SAM" id="MobiDB-lite"/>
    </source>
</evidence>
<evidence type="ECO:0000256" key="4">
    <source>
        <dbReference type="ARBA" id="ARBA00023242"/>
    </source>
</evidence>
<feature type="compositionally biased region" description="Low complexity" evidence="7">
    <location>
        <begin position="94"/>
        <end position="111"/>
    </location>
</feature>
<feature type="domain" description="Homeobox" evidence="8">
    <location>
        <begin position="129"/>
        <end position="189"/>
    </location>
</feature>
<dbReference type="InterPro" id="IPR020479">
    <property type="entry name" value="HD_metazoa"/>
</dbReference>
<feature type="compositionally biased region" description="Low complexity" evidence="7">
    <location>
        <begin position="217"/>
        <end position="244"/>
    </location>
</feature>
<dbReference type="EMBL" id="BMAV01015152">
    <property type="protein sequence ID" value="GFY64216.1"/>
    <property type="molecule type" value="Genomic_DNA"/>
</dbReference>
<feature type="region of interest" description="Disordered" evidence="7">
    <location>
        <begin position="193"/>
        <end position="265"/>
    </location>
</feature>
<dbReference type="PROSITE" id="PS00027">
    <property type="entry name" value="HOMEOBOX_1"/>
    <property type="match status" value="1"/>
</dbReference>
<keyword evidence="2 5" id="KW-0238">DNA-binding</keyword>
<proteinExistence type="predicted"/>
<dbReference type="PRINTS" id="PR00024">
    <property type="entry name" value="HOMEOBOX"/>
</dbReference>
<dbReference type="Gene3D" id="1.10.10.60">
    <property type="entry name" value="Homeodomain-like"/>
    <property type="match status" value="1"/>
</dbReference>
<dbReference type="GO" id="GO:0000981">
    <property type="term" value="F:DNA-binding transcription factor activity, RNA polymerase II-specific"/>
    <property type="evidence" value="ECO:0007669"/>
    <property type="project" value="InterPro"/>
</dbReference>
<keyword evidence="10" id="KW-1185">Reference proteome</keyword>
<evidence type="ECO:0000259" key="8">
    <source>
        <dbReference type="PROSITE" id="PS50071"/>
    </source>
</evidence>
<gene>
    <name evidence="9" type="primary">ceh-9</name>
    <name evidence="9" type="ORF">TNIN_86621</name>
</gene>
<feature type="DNA-binding region" description="Homeobox" evidence="5">
    <location>
        <begin position="131"/>
        <end position="190"/>
    </location>
</feature>
<dbReference type="InterPro" id="IPR009057">
    <property type="entry name" value="Homeodomain-like_sf"/>
</dbReference>
<dbReference type="SMART" id="SM00389">
    <property type="entry name" value="HOX"/>
    <property type="match status" value="1"/>
</dbReference>
<dbReference type="PANTHER" id="PTHR24340">
    <property type="entry name" value="HOMEOBOX PROTEIN NKX"/>
    <property type="match status" value="1"/>
</dbReference>
<dbReference type="GO" id="GO:0005634">
    <property type="term" value="C:nucleus"/>
    <property type="evidence" value="ECO:0007669"/>
    <property type="project" value="UniProtKB-SubCell"/>
</dbReference>
<keyword evidence="3 5" id="KW-0371">Homeobox</keyword>
<accession>A0A8X6Y3W6</accession>
<evidence type="ECO:0000313" key="9">
    <source>
        <dbReference type="EMBL" id="GFY64216.1"/>
    </source>
</evidence>
<feature type="region of interest" description="Disordered" evidence="7">
    <location>
        <begin position="22"/>
        <end position="137"/>
    </location>
</feature>
<dbReference type="Proteomes" id="UP000886998">
    <property type="component" value="Unassembled WGS sequence"/>
</dbReference>
<comment type="subcellular location">
    <subcellularLocation>
        <location evidence="1 5 6">Nucleus</location>
    </subcellularLocation>
</comment>
<evidence type="ECO:0000256" key="1">
    <source>
        <dbReference type="ARBA" id="ARBA00004123"/>
    </source>
</evidence>
<dbReference type="OrthoDB" id="6159439at2759"/>
<name>A0A8X6Y3W6_9ARAC</name>
<dbReference type="InterPro" id="IPR001356">
    <property type="entry name" value="HD"/>
</dbReference>
<evidence type="ECO:0000256" key="6">
    <source>
        <dbReference type="RuleBase" id="RU000682"/>
    </source>
</evidence>
<feature type="compositionally biased region" description="Polar residues" evidence="7">
    <location>
        <begin position="256"/>
        <end position="265"/>
    </location>
</feature>
<dbReference type="PROSITE" id="PS50071">
    <property type="entry name" value="HOMEOBOX_2"/>
    <property type="match status" value="1"/>
</dbReference>
<dbReference type="SUPFAM" id="SSF46689">
    <property type="entry name" value="Homeodomain-like"/>
    <property type="match status" value="1"/>
</dbReference>